<dbReference type="AlphaFoldDB" id="A0A3Q3KSX5"/>
<dbReference type="Proteomes" id="UP000261640">
    <property type="component" value="Unplaced"/>
</dbReference>
<feature type="compositionally biased region" description="Basic and acidic residues" evidence="1">
    <location>
        <begin position="145"/>
        <end position="154"/>
    </location>
</feature>
<evidence type="ECO:0000313" key="4">
    <source>
        <dbReference type="Proteomes" id="UP000261640"/>
    </source>
</evidence>
<reference evidence="3" key="2">
    <citation type="submission" date="2025-09" db="UniProtKB">
        <authorList>
            <consortium name="Ensembl"/>
        </authorList>
    </citation>
    <scope>IDENTIFICATION</scope>
</reference>
<dbReference type="Pfam" id="PF06031">
    <property type="entry name" value="SERTA"/>
    <property type="match status" value="1"/>
</dbReference>
<feature type="compositionally biased region" description="Basic residues" evidence="1">
    <location>
        <begin position="32"/>
        <end position="42"/>
    </location>
</feature>
<dbReference type="PANTHER" id="PTHR16277">
    <property type="entry name" value="CELL DIVISION CYCLE ASSOCIATED PROTEIN 4/SERTA DOMAIN-CONTAINING PROTEIN 2"/>
    <property type="match status" value="1"/>
</dbReference>
<dbReference type="GeneTree" id="ENSGT00530000063867"/>
<feature type="region of interest" description="Disordered" evidence="1">
    <location>
        <begin position="140"/>
        <end position="161"/>
    </location>
</feature>
<name>A0A3Q3KSX5_9TELE</name>
<evidence type="ECO:0000259" key="2">
    <source>
        <dbReference type="PROSITE" id="PS51053"/>
    </source>
</evidence>
<reference evidence="3" key="1">
    <citation type="submission" date="2025-08" db="UniProtKB">
        <authorList>
            <consortium name="Ensembl"/>
        </authorList>
    </citation>
    <scope>IDENTIFICATION</scope>
</reference>
<keyword evidence="4" id="KW-1185">Reference proteome</keyword>
<dbReference type="GO" id="GO:0005634">
    <property type="term" value="C:nucleus"/>
    <property type="evidence" value="ECO:0007669"/>
    <property type="project" value="TreeGrafter"/>
</dbReference>
<feature type="domain" description="SERTA" evidence="2">
    <location>
        <begin position="173"/>
        <end position="220"/>
    </location>
</feature>
<evidence type="ECO:0000256" key="1">
    <source>
        <dbReference type="SAM" id="MobiDB-lite"/>
    </source>
</evidence>
<dbReference type="InParanoid" id="A0A3Q3KSX5"/>
<proteinExistence type="predicted"/>
<sequence>MYPVISTAVPDHVCTEIVSDVSEPHLNAAVARRRNKRPHIRCPVRGGGGGETSGERAYHRRPGAPVLPCSPPPAAVDGPTVHSSYSWARQRRNATTKRNQSNTRRIHAPHDTFQGHVRSMLGRGVKRKWSCMEDLEAEEVPAAVTEEKEQNGEVDREDEGGLLVGPSTSDMSHLQQRQLVLGLCLEKLQRYQAGMELSLRRSVLLINTLRQIQEDMRSDGAGTFTTDVLRTSVHPDSCLLSDDFREDMPVTCPGCAEGDGDNLALSPPLSPEFPSQEANALPDQQKSLPAATISAFSDAVNAMGYLSDLTLDDIFEDIDTSMYETSDLPSAWASGSLWPVSVSLWADEDVKMRPPGHGSPGTLQSCLIDLTELDHIMEVLVKS</sequence>
<dbReference type="PANTHER" id="PTHR16277:SF16">
    <property type="entry name" value="SERTA DOMAIN-CONTAINING PROTEIN"/>
    <property type="match status" value="1"/>
</dbReference>
<dbReference type="STRING" id="205130.ENSMAMP00000000106"/>
<dbReference type="InterPro" id="IPR052262">
    <property type="entry name" value="E2F-SERTA_domain_protein"/>
</dbReference>
<dbReference type="Ensembl" id="ENSMAMT00000000110.2">
    <property type="protein sequence ID" value="ENSMAMP00000000106.1"/>
    <property type="gene ID" value="ENSMAMG00000000077.2"/>
</dbReference>
<protein>
    <submittedName>
        <fullName evidence="3">SERTA domain-containing protein 2-like</fullName>
    </submittedName>
</protein>
<organism evidence="3 4">
    <name type="scientific">Mastacembelus armatus</name>
    <name type="common">zig-zag eel</name>
    <dbReference type="NCBI Taxonomy" id="205130"/>
    <lineage>
        <taxon>Eukaryota</taxon>
        <taxon>Metazoa</taxon>
        <taxon>Chordata</taxon>
        <taxon>Craniata</taxon>
        <taxon>Vertebrata</taxon>
        <taxon>Euteleostomi</taxon>
        <taxon>Actinopterygii</taxon>
        <taxon>Neopterygii</taxon>
        <taxon>Teleostei</taxon>
        <taxon>Neoteleostei</taxon>
        <taxon>Acanthomorphata</taxon>
        <taxon>Anabantaria</taxon>
        <taxon>Synbranchiformes</taxon>
        <taxon>Mastacembelidae</taxon>
        <taxon>Mastacembelus</taxon>
    </lineage>
</organism>
<feature type="region of interest" description="Disordered" evidence="1">
    <location>
        <begin position="32"/>
        <end position="59"/>
    </location>
</feature>
<dbReference type="InterPro" id="IPR009263">
    <property type="entry name" value="SERTA_dom"/>
</dbReference>
<dbReference type="PROSITE" id="PS51053">
    <property type="entry name" value="SERTA"/>
    <property type="match status" value="1"/>
</dbReference>
<evidence type="ECO:0000313" key="3">
    <source>
        <dbReference type="Ensembl" id="ENSMAMP00000000106.1"/>
    </source>
</evidence>
<accession>A0A3Q3KSX5</accession>